<comment type="caution">
    <text evidence="1">The sequence shown here is derived from an EMBL/GenBank/DDBJ whole genome shotgun (WGS) entry which is preliminary data.</text>
</comment>
<evidence type="ECO:0000313" key="2">
    <source>
        <dbReference type="Proteomes" id="UP001521116"/>
    </source>
</evidence>
<accession>A0ABR3T5G9</accession>
<keyword evidence="2" id="KW-1185">Reference proteome</keyword>
<reference evidence="1 2" key="1">
    <citation type="submission" date="2024-02" db="EMBL/GenBank/DDBJ databases">
        <title>De novo assembly and annotation of 12 fungi associated with fruit tree decline syndrome in Ontario, Canada.</title>
        <authorList>
            <person name="Sulman M."/>
            <person name="Ellouze W."/>
            <person name="Ilyukhin E."/>
        </authorList>
    </citation>
    <scope>NUCLEOTIDE SEQUENCE [LARGE SCALE GENOMIC DNA]</scope>
    <source>
        <strain evidence="1 2">M1-105</strain>
    </source>
</reference>
<gene>
    <name evidence="1" type="ORF">SLS56_002079</name>
</gene>
<dbReference type="Proteomes" id="UP001521116">
    <property type="component" value="Unassembled WGS sequence"/>
</dbReference>
<protein>
    <submittedName>
        <fullName evidence="1">Uncharacterized protein</fullName>
    </submittedName>
</protein>
<organism evidence="1 2">
    <name type="scientific">Neofusicoccum ribis</name>
    <dbReference type="NCBI Taxonomy" id="45134"/>
    <lineage>
        <taxon>Eukaryota</taxon>
        <taxon>Fungi</taxon>
        <taxon>Dikarya</taxon>
        <taxon>Ascomycota</taxon>
        <taxon>Pezizomycotina</taxon>
        <taxon>Dothideomycetes</taxon>
        <taxon>Dothideomycetes incertae sedis</taxon>
        <taxon>Botryosphaeriales</taxon>
        <taxon>Botryosphaeriaceae</taxon>
        <taxon>Neofusicoccum</taxon>
    </lineage>
</organism>
<name>A0ABR3T5G9_9PEZI</name>
<sequence>MADSTSTRPSPLISHIHHPFTRLDADTWLHDRPERDVYTLLIDAFRLRMADEHNFKHHSHDGSIYAGDPDSLTAFKQFLHLAKQISGLLPPWWSEEKREECIVLGMNGEGENWRLLAKRADEKDITERYEDKRMPLQMRVFAKHVCGPGAANIDETADAWQVLMRTIEGEELQARLKEVVLDDCTV</sequence>
<evidence type="ECO:0000313" key="1">
    <source>
        <dbReference type="EMBL" id="KAL1634677.1"/>
    </source>
</evidence>
<dbReference type="EMBL" id="JAJVDC020000014">
    <property type="protein sequence ID" value="KAL1634677.1"/>
    <property type="molecule type" value="Genomic_DNA"/>
</dbReference>
<proteinExistence type="predicted"/>